<evidence type="ECO:0000256" key="3">
    <source>
        <dbReference type="ARBA" id="ARBA00022793"/>
    </source>
</evidence>
<evidence type="ECO:0000256" key="5">
    <source>
        <dbReference type="ARBA" id="ARBA00023136"/>
    </source>
</evidence>
<evidence type="ECO:0000256" key="1">
    <source>
        <dbReference type="ARBA" id="ARBA00022475"/>
    </source>
</evidence>
<protein>
    <submittedName>
        <fullName evidence="12">Phosphatidylserine decarboxylase proenzyme</fullName>
        <ecNumber evidence="12">4.1.1.65</ecNumber>
    </submittedName>
</protein>
<comment type="caution">
    <text evidence="12">The sequence shown here is derived from an EMBL/GenBank/DDBJ whole genome shotgun (WGS) entry which is preliminary data.</text>
</comment>
<evidence type="ECO:0000313" key="12">
    <source>
        <dbReference type="EMBL" id="NNJ26075.1"/>
    </source>
</evidence>
<keyword evidence="9" id="KW-1208">Phospholipid metabolism</keyword>
<gene>
    <name evidence="12" type="primary">psd</name>
    <name evidence="12" type="ORF">LzC2_21540</name>
</gene>
<evidence type="ECO:0000313" key="13">
    <source>
        <dbReference type="Proteomes" id="UP000609651"/>
    </source>
</evidence>
<keyword evidence="4" id="KW-0443">Lipid metabolism</keyword>
<feature type="transmembrane region" description="Helical" evidence="11">
    <location>
        <begin position="97"/>
        <end position="120"/>
    </location>
</feature>
<dbReference type="EC" id="4.1.1.65" evidence="12"/>
<keyword evidence="2" id="KW-0444">Lipid biosynthesis</keyword>
<dbReference type="Proteomes" id="UP000609651">
    <property type="component" value="Unassembled WGS sequence"/>
</dbReference>
<evidence type="ECO:0000256" key="10">
    <source>
        <dbReference type="ARBA" id="ARBA00023317"/>
    </source>
</evidence>
<accession>A0ABX1VEY7</accession>
<feature type="transmembrane region" description="Helical" evidence="11">
    <location>
        <begin position="140"/>
        <end position="158"/>
    </location>
</feature>
<keyword evidence="5 11" id="KW-0472">Membrane</keyword>
<sequence>MESLPPEFVNIQPGGGRVMSLELAWGKVRRAYLRTFRGGYVKRMEACRKGSHNPAPHPILDPRDAKFYENQPDGWRWDEKDDPFTWRNRLGFARWGLAELLVFSLMWFGPLALWACVYAGREGFDVTEYWDGSATWESIWFWFGVVSLVPGALCVWFFRDPPRAIPEEPGLVVSPADGTIAEVAKLDFHPFVDGPAVRIGIFLSIFNVHINRWPQAAKVIGIDYHPGKYLDARDPNSVTENEQAHLRLETTDPADGPPRRMVLHAIAGAVARRIVCVLKPGDEKPRGAKIGMIKLGSRTELLIPDESGLMIRTKVGDKVLGGKSVLAAYVVDESMAGEATMSLSAMPAGLQKPTLDGDQG</sequence>
<dbReference type="PANTHER" id="PTHR35809:SF1">
    <property type="entry name" value="ARCHAETIDYLSERINE DECARBOXYLASE PROENZYME-RELATED"/>
    <property type="match status" value="1"/>
</dbReference>
<organism evidence="12 13">
    <name type="scientific">Alienimonas chondri</name>
    <dbReference type="NCBI Taxonomy" id="2681879"/>
    <lineage>
        <taxon>Bacteria</taxon>
        <taxon>Pseudomonadati</taxon>
        <taxon>Planctomycetota</taxon>
        <taxon>Planctomycetia</taxon>
        <taxon>Planctomycetales</taxon>
        <taxon>Planctomycetaceae</taxon>
        <taxon>Alienimonas</taxon>
    </lineage>
</organism>
<dbReference type="GO" id="GO:0004609">
    <property type="term" value="F:phosphatidylserine decarboxylase activity"/>
    <property type="evidence" value="ECO:0007669"/>
    <property type="project" value="UniProtKB-EC"/>
</dbReference>
<reference evidence="12 13" key="1">
    <citation type="journal article" date="2020" name="Syst. Appl. Microbiol.">
        <title>Alienimonas chondri sp. nov., a novel planctomycete isolated from the biofilm of the red alga Chondrus crispus.</title>
        <authorList>
            <person name="Vitorino I."/>
            <person name="Albuquerque L."/>
            <person name="Wiegand S."/>
            <person name="Kallscheuer N."/>
            <person name="da Costa M.S."/>
            <person name="Lobo-da-Cunha A."/>
            <person name="Jogler C."/>
            <person name="Lage O.M."/>
        </authorList>
    </citation>
    <scope>NUCLEOTIDE SEQUENCE [LARGE SCALE GENOMIC DNA]</scope>
    <source>
        <strain evidence="12 13">LzC2</strain>
    </source>
</reference>
<dbReference type="InterPro" id="IPR033175">
    <property type="entry name" value="PSD-A"/>
</dbReference>
<keyword evidence="11" id="KW-0812">Transmembrane</keyword>
<evidence type="ECO:0000256" key="6">
    <source>
        <dbReference type="ARBA" id="ARBA00023145"/>
    </source>
</evidence>
<evidence type="ECO:0000256" key="9">
    <source>
        <dbReference type="ARBA" id="ARBA00023264"/>
    </source>
</evidence>
<evidence type="ECO:0000256" key="8">
    <source>
        <dbReference type="ARBA" id="ARBA00023239"/>
    </source>
</evidence>
<evidence type="ECO:0000256" key="4">
    <source>
        <dbReference type="ARBA" id="ARBA00023098"/>
    </source>
</evidence>
<evidence type="ECO:0000256" key="7">
    <source>
        <dbReference type="ARBA" id="ARBA00023209"/>
    </source>
</evidence>
<keyword evidence="1" id="KW-1003">Cell membrane</keyword>
<keyword evidence="11" id="KW-1133">Transmembrane helix</keyword>
<dbReference type="Pfam" id="PF02666">
    <property type="entry name" value="PS_Dcarbxylase"/>
    <property type="match status" value="1"/>
</dbReference>
<dbReference type="RefSeq" id="WP_206678658.1">
    <property type="nucleotide sequence ID" value="NZ_WTPX01000060.1"/>
</dbReference>
<dbReference type="EMBL" id="WTPX01000060">
    <property type="protein sequence ID" value="NNJ26075.1"/>
    <property type="molecule type" value="Genomic_DNA"/>
</dbReference>
<keyword evidence="10" id="KW-0670">Pyruvate</keyword>
<keyword evidence="8 12" id="KW-0456">Lyase</keyword>
<dbReference type="PANTHER" id="PTHR35809">
    <property type="entry name" value="ARCHAETIDYLSERINE DECARBOXYLASE PROENZYME-RELATED"/>
    <property type="match status" value="1"/>
</dbReference>
<name>A0ABX1VEY7_9PLAN</name>
<dbReference type="InterPro" id="IPR003817">
    <property type="entry name" value="PS_Dcarbxylase"/>
</dbReference>
<keyword evidence="3" id="KW-0210">Decarboxylase</keyword>
<keyword evidence="13" id="KW-1185">Reference proteome</keyword>
<keyword evidence="7" id="KW-0594">Phospholipid biosynthesis</keyword>
<proteinExistence type="predicted"/>
<keyword evidence="6" id="KW-0865">Zymogen</keyword>
<evidence type="ECO:0000256" key="11">
    <source>
        <dbReference type="SAM" id="Phobius"/>
    </source>
</evidence>
<evidence type="ECO:0000256" key="2">
    <source>
        <dbReference type="ARBA" id="ARBA00022516"/>
    </source>
</evidence>